<reference evidence="3" key="1">
    <citation type="submission" date="2013-11" db="EMBL/GenBank/DDBJ databases">
        <title>Genome sequence of the fusiform rust pathogen reveals effectors for host alternation and coevolution with pine.</title>
        <authorList>
            <consortium name="DOE Joint Genome Institute"/>
            <person name="Smith K."/>
            <person name="Pendleton A."/>
            <person name="Kubisiak T."/>
            <person name="Anderson C."/>
            <person name="Salamov A."/>
            <person name="Aerts A."/>
            <person name="Riley R."/>
            <person name="Clum A."/>
            <person name="Lindquist E."/>
            <person name="Ence D."/>
            <person name="Campbell M."/>
            <person name="Kronenberg Z."/>
            <person name="Feau N."/>
            <person name="Dhillon B."/>
            <person name="Hamelin R."/>
            <person name="Burleigh J."/>
            <person name="Smith J."/>
            <person name="Yandell M."/>
            <person name="Nelson C."/>
            <person name="Grigoriev I."/>
            <person name="Davis J."/>
        </authorList>
    </citation>
    <scope>NUCLEOTIDE SEQUENCE</scope>
    <source>
        <strain evidence="3">G11</strain>
    </source>
</reference>
<dbReference type="Pfam" id="PF08457">
    <property type="entry name" value="Sfi1"/>
    <property type="match status" value="1"/>
</dbReference>
<dbReference type="EMBL" id="MU167378">
    <property type="protein sequence ID" value="KAG0141612.1"/>
    <property type="molecule type" value="Genomic_DNA"/>
</dbReference>
<name>A0A9P6N9Q6_9BASI</name>
<dbReference type="InterPro" id="IPR013665">
    <property type="entry name" value="Sfi1_dom"/>
</dbReference>
<dbReference type="Proteomes" id="UP000886653">
    <property type="component" value="Unassembled WGS sequence"/>
</dbReference>
<gene>
    <name evidence="3" type="ORF">CROQUDRAFT_51438</name>
</gene>
<proteinExistence type="predicted"/>
<evidence type="ECO:0000313" key="3">
    <source>
        <dbReference type="EMBL" id="KAG0141612.1"/>
    </source>
</evidence>
<feature type="domain" description="Sfi1 spindle body" evidence="2">
    <location>
        <begin position="349"/>
        <end position="496"/>
    </location>
</feature>
<feature type="region of interest" description="Disordered" evidence="1">
    <location>
        <begin position="140"/>
        <end position="169"/>
    </location>
</feature>
<evidence type="ECO:0000313" key="4">
    <source>
        <dbReference type="Proteomes" id="UP000886653"/>
    </source>
</evidence>
<sequence>MDALKILSAKSSASGPSQFPVLPRVEFDVLAQILAITPANTTTFNALLGPYHEVLKQHGIDHRTDERIYTLLLKLSLVPGTDWRQKWHRVTEEHRAEHATEDDDEVSPPLRALRTETSEDVDAIKRSRAIASAAGFVETPMSRKHSRNHDTNRLFEEPRKPDHEGRQIMPSISPHEYTRVPRRKSVHFSPSSLHEVGRLKHISILDPTVSPQLLTNSPHLVDRFGLLASRWRRQQILRRTLFCWKRNMDRWRKVGDEVQRVRILLDTSVYYERWKRKERHIAMQFRTVDRVHRIRLLLASLHHWRHLTIRRHDARWLVFRLQACEEVQNRINHSLIRWVLIKLRNAASVVSALRDHNTLLLIIRHWVVAERGLFAQKIRAARHQRVCLQLWRDRLKRIHIQLETVHIEYVHNNHTKSLRNQWFIWVQRFREIIYASRLASERDRVNMIQRGLKAMKTCYARIQEDHHRADLIRIRLTKQTIINIWRKRTRKKQVTRWSRTRKQRRLQTWFQMWCDMCKKRKYEAIALQKLHAISTLRIYRTTLTTWSSLWRLHIHWDFEAAETFRINLTHSYLITWVTQNQSQLAARLRADAFTMRCDYAAKRRLLAYWFSLTRHIQDGNSKLKRYLHNQRMRLLQHVWDRWQDTMCERLLNHKENFARTATEHNCKLRTLRNWISRSLSLSTLRRSRENDARFYLHIWRSSARRKANGLLAMELDYQKTLRSHFTTWLQKSLDIKASKMMK</sequence>
<comment type="caution">
    <text evidence="3">The sequence shown here is derived from an EMBL/GenBank/DDBJ whole genome shotgun (WGS) entry which is preliminary data.</text>
</comment>
<dbReference type="OrthoDB" id="1933281at2759"/>
<accession>A0A9P6N9Q6</accession>
<evidence type="ECO:0000259" key="2">
    <source>
        <dbReference type="Pfam" id="PF08457"/>
    </source>
</evidence>
<keyword evidence="4" id="KW-1185">Reference proteome</keyword>
<dbReference type="AlphaFoldDB" id="A0A9P6N9Q6"/>
<evidence type="ECO:0000256" key="1">
    <source>
        <dbReference type="SAM" id="MobiDB-lite"/>
    </source>
</evidence>
<feature type="compositionally biased region" description="Basic and acidic residues" evidence="1">
    <location>
        <begin position="148"/>
        <end position="166"/>
    </location>
</feature>
<protein>
    <recommendedName>
        <fullName evidence="2">Sfi1 spindle body domain-containing protein</fullName>
    </recommendedName>
</protein>
<organism evidence="3 4">
    <name type="scientific">Cronartium quercuum f. sp. fusiforme G11</name>
    <dbReference type="NCBI Taxonomy" id="708437"/>
    <lineage>
        <taxon>Eukaryota</taxon>
        <taxon>Fungi</taxon>
        <taxon>Dikarya</taxon>
        <taxon>Basidiomycota</taxon>
        <taxon>Pucciniomycotina</taxon>
        <taxon>Pucciniomycetes</taxon>
        <taxon>Pucciniales</taxon>
        <taxon>Coleosporiaceae</taxon>
        <taxon>Cronartium</taxon>
    </lineage>
</organism>